<proteinExistence type="predicted"/>
<dbReference type="AlphaFoldDB" id="A0A931NEN3"/>
<gene>
    <name evidence="1" type="ORF">I7X43_07500</name>
</gene>
<dbReference type="RefSeq" id="WP_198100285.1">
    <property type="nucleotide sequence ID" value="NZ_JAEDAL010000002.1"/>
</dbReference>
<sequence>MHCLIACAPGLTPGPRLTRLLTQWSRLSTEVGGEAEALYTPFERVVAHLRGVPEPSPAGWLASERGLHGQGPWAVLSPLHLELDAQQAHAHALPALSSEDAHALLAVIAPLFTEGAGWRLEPLGQGEFLVGHAQLADLRVASLERIQHRALTPWLPQERWLRRLQNEIQMSLHQHPINQSRIERGDQAIHSLWMWGVSPEVGSPAPLPPEARLWVDPCPGDELDAGPIAELESAWRAGQTVQLTLAGGARAHSWIPGSAWRRGLARLGWPQRPATWAQSQVEALEVHNP</sequence>
<evidence type="ECO:0000313" key="1">
    <source>
        <dbReference type="EMBL" id="MBH9552696.1"/>
    </source>
</evidence>
<name>A0A931NEN3_9BURK</name>
<comment type="caution">
    <text evidence="1">The sequence shown here is derived from an EMBL/GenBank/DDBJ whole genome shotgun (WGS) entry which is preliminary data.</text>
</comment>
<protein>
    <recommendedName>
        <fullName evidence="3">Cofactor-independent phosphoglycerate mutase</fullName>
    </recommendedName>
</protein>
<organism evidence="1 2">
    <name type="scientific">Inhella gelatinilytica</name>
    <dbReference type="NCBI Taxonomy" id="2795030"/>
    <lineage>
        <taxon>Bacteria</taxon>
        <taxon>Pseudomonadati</taxon>
        <taxon>Pseudomonadota</taxon>
        <taxon>Betaproteobacteria</taxon>
        <taxon>Burkholderiales</taxon>
        <taxon>Sphaerotilaceae</taxon>
        <taxon>Inhella</taxon>
    </lineage>
</organism>
<dbReference type="Proteomes" id="UP000620139">
    <property type="component" value="Unassembled WGS sequence"/>
</dbReference>
<evidence type="ECO:0000313" key="2">
    <source>
        <dbReference type="Proteomes" id="UP000620139"/>
    </source>
</evidence>
<reference evidence="1" key="1">
    <citation type="submission" date="2020-12" db="EMBL/GenBank/DDBJ databases">
        <title>The genome sequence of Inhella sp. 4Y17.</title>
        <authorList>
            <person name="Liu Y."/>
        </authorList>
    </citation>
    <scope>NUCLEOTIDE SEQUENCE</scope>
    <source>
        <strain evidence="1">4Y10</strain>
    </source>
</reference>
<dbReference type="EMBL" id="JAEDAL010000002">
    <property type="protein sequence ID" value="MBH9552696.1"/>
    <property type="molecule type" value="Genomic_DNA"/>
</dbReference>
<keyword evidence="2" id="KW-1185">Reference proteome</keyword>
<evidence type="ECO:0008006" key="3">
    <source>
        <dbReference type="Google" id="ProtNLM"/>
    </source>
</evidence>
<accession>A0A931NEN3</accession>